<dbReference type="InterPro" id="IPR019361">
    <property type="entry name" value="HPF1"/>
</dbReference>
<comment type="caution">
    <text evidence="6">The sequence shown here is derived from an EMBL/GenBank/DDBJ whole genome shotgun (WGS) entry which is preliminary data.</text>
</comment>
<dbReference type="Proteomes" id="UP000683360">
    <property type="component" value="Unassembled WGS sequence"/>
</dbReference>
<dbReference type="AlphaFoldDB" id="A0A8S3QD67"/>
<evidence type="ECO:0000256" key="4">
    <source>
        <dbReference type="ARBA" id="ARBA00022454"/>
    </source>
</evidence>
<evidence type="ECO:0000256" key="1">
    <source>
        <dbReference type="ARBA" id="ARBA00004123"/>
    </source>
</evidence>
<accession>A0A8S3QD67</accession>
<dbReference type="PANTHER" id="PTHR13386">
    <property type="entry name" value="HISTONE PARYLATION FACTOR 1"/>
    <property type="match status" value="1"/>
</dbReference>
<evidence type="ECO:0000313" key="7">
    <source>
        <dbReference type="Proteomes" id="UP000683360"/>
    </source>
</evidence>
<dbReference type="GO" id="GO:0005694">
    <property type="term" value="C:chromosome"/>
    <property type="evidence" value="ECO:0007669"/>
    <property type="project" value="UniProtKB-SubCell"/>
</dbReference>
<sequence>MYSIVVPVDDNDVGYRPVPETPGMYSIVVPVDDNDVGYRPVPETPGMYSIVVPVDDNDVGYRPVPETPGMYSIVVPVDDNDVGYRPVPETPGDLKKMMKKVAESKTDKERDENMDAIQELITLVQFANDECDYGEGLELGMDLFCYGDKSFRSMMEHLLPLAYQLLGRIEYEQIIKAHLKSRQKGTDLSQLD</sequence>
<keyword evidence="5" id="KW-0539">Nucleus</keyword>
<keyword evidence="4" id="KW-0158">Chromosome</keyword>
<dbReference type="GO" id="GO:0005634">
    <property type="term" value="C:nucleus"/>
    <property type="evidence" value="ECO:0007669"/>
    <property type="project" value="UniProtKB-SubCell"/>
</dbReference>
<dbReference type="GO" id="GO:0042393">
    <property type="term" value="F:histone binding"/>
    <property type="evidence" value="ECO:0007669"/>
    <property type="project" value="InterPro"/>
</dbReference>
<evidence type="ECO:0000256" key="2">
    <source>
        <dbReference type="ARBA" id="ARBA00004286"/>
    </source>
</evidence>
<dbReference type="Pfam" id="PF10228">
    <property type="entry name" value="HPF1"/>
    <property type="match status" value="1"/>
</dbReference>
<comment type="subcellular location">
    <subcellularLocation>
        <location evidence="2">Chromosome</location>
    </subcellularLocation>
    <subcellularLocation>
        <location evidence="1">Nucleus</location>
    </subcellularLocation>
</comment>
<name>A0A8S3QD67_MYTED</name>
<evidence type="ECO:0000256" key="3">
    <source>
        <dbReference type="ARBA" id="ARBA00010803"/>
    </source>
</evidence>
<dbReference type="OrthoDB" id="416496at2759"/>
<dbReference type="EMBL" id="CAJPWZ010000469">
    <property type="protein sequence ID" value="CAG2194028.1"/>
    <property type="molecule type" value="Genomic_DNA"/>
</dbReference>
<dbReference type="GO" id="GO:0006974">
    <property type="term" value="P:DNA damage response"/>
    <property type="evidence" value="ECO:0007669"/>
    <property type="project" value="InterPro"/>
</dbReference>
<evidence type="ECO:0000313" key="6">
    <source>
        <dbReference type="EMBL" id="CAG2194028.1"/>
    </source>
</evidence>
<evidence type="ECO:0000256" key="5">
    <source>
        <dbReference type="ARBA" id="ARBA00023242"/>
    </source>
</evidence>
<organism evidence="6 7">
    <name type="scientific">Mytilus edulis</name>
    <name type="common">Blue mussel</name>
    <dbReference type="NCBI Taxonomy" id="6550"/>
    <lineage>
        <taxon>Eukaryota</taxon>
        <taxon>Metazoa</taxon>
        <taxon>Spiralia</taxon>
        <taxon>Lophotrochozoa</taxon>
        <taxon>Mollusca</taxon>
        <taxon>Bivalvia</taxon>
        <taxon>Autobranchia</taxon>
        <taxon>Pteriomorphia</taxon>
        <taxon>Mytilida</taxon>
        <taxon>Mytiloidea</taxon>
        <taxon>Mytilidae</taxon>
        <taxon>Mytilinae</taxon>
        <taxon>Mytilus</taxon>
    </lineage>
</organism>
<comment type="similarity">
    <text evidence="3">Belongs to the HPF1 family.</text>
</comment>
<proteinExistence type="inferred from homology"/>
<reference evidence="6" key="1">
    <citation type="submission" date="2021-03" db="EMBL/GenBank/DDBJ databases">
        <authorList>
            <person name="Bekaert M."/>
        </authorList>
    </citation>
    <scope>NUCLEOTIDE SEQUENCE</scope>
</reference>
<dbReference type="PANTHER" id="PTHR13386:SF1">
    <property type="entry name" value="HISTONE PARYLATION FACTOR 1"/>
    <property type="match status" value="1"/>
</dbReference>
<protein>
    <submittedName>
        <fullName evidence="6">Histone PARylation factor 1-like,Histone PARylation factor 1</fullName>
    </submittedName>
</protein>
<keyword evidence="7" id="KW-1185">Reference proteome</keyword>
<dbReference type="GO" id="GO:0072572">
    <property type="term" value="F:poly-ADP-D-ribose binding"/>
    <property type="evidence" value="ECO:0007669"/>
    <property type="project" value="TreeGrafter"/>
</dbReference>
<gene>
    <name evidence="6" type="ORF">MEDL_9071</name>
</gene>